<gene>
    <name evidence="1" type="ORF">GT347_04170</name>
</gene>
<reference evidence="1 2" key="1">
    <citation type="submission" date="2020-01" db="EMBL/GenBank/DDBJ databases">
        <title>Genome sequencing of strain KACC 21265.</title>
        <authorList>
            <person name="Heo J."/>
            <person name="Kim S.-J."/>
            <person name="Kim J.-S."/>
            <person name="Hong S.-B."/>
            <person name="Kwon S.-W."/>
        </authorList>
    </citation>
    <scope>NUCLEOTIDE SEQUENCE [LARGE SCALE GENOMIC DNA]</scope>
    <source>
        <strain evidence="1 2">KACC 21265</strain>
    </source>
</reference>
<dbReference type="Proteomes" id="UP000464787">
    <property type="component" value="Chromosome"/>
</dbReference>
<dbReference type="RefSeq" id="WP_160550762.1">
    <property type="nucleotide sequence ID" value="NZ_CP047650.1"/>
</dbReference>
<name>A0A857J055_9BURK</name>
<dbReference type="AlphaFoldDB" id="A0A857J055"/>
<keyword evidence="2" id="KW-1185">Reference proteome</keyword>
<dbReference type="EMBL" id="CP047650">
    <property type="protein sequence ID" value="QHI97244.1"/>
    <property type="molecule type" value="Genomic_DNA"/>
</dbReference>
<organism evidence="1 2">
    <name type="scientific">Xylophilus rhododendri</name>
    <dbReference type="NCBI Taxonomy" id="2697032"/>
    <lineage>
        <taxon>Bacteria</taxon>
        <taxon>Pseudomonadati</taxon>
        <taxon>Pseudomonadota</taxon>
        <taxon>Betaproteobacteria</taxon>
        <taxon>Burkholderiales</taxon>
        <taxon>Xylophilus</taxon>
    </lineage>
</organism>
<sequence length="170" mass="17374">MGLVLAASAATQGTLGSTSTGSYANNFGVATPRQVQILQLVDAFVTSSSPLVPEAGGVQRKGVIDSFCVVDTTGGAVHLAFSGLQSSPFWVATAADGQTFPYLLNVSLIDGPWARLEFAGISFDVPAGRTVTSAAACGIGNVRKMATLGDAPLDEVHVYESVITIVASPI</sequence>
<accession>A0A857J055</accession>
<evidence type="ECO:0000313" key="2">
    <source>
        <dbReference type="Proteomes" id="UP000464787"/>
    </source>
</evidence>
<dbReference type="KEGG" id="xyk:GT347_04170"/>
<proteinExistence type="predicted"/>
<protein>
    <submittedName>
        <fullName evidence="1">Uncharacterized protein</fullName>
    </submittedName>
</protein>
<evidence type="ECO:0000313" key="1">
    <source>
        <dbReference type="EMBL" id="QHI97244.1"/>
    </source>
</evidence>